<feature type="region of interest" description="Disordered" evidence="1">
    <location>
        <begin position="18"/>
        <end position="38"/>
    </location>
</feature>
<dbReference type="Proteomes" id="UP000504608">
    <property type="component" value="Unplaced"/>
</dbReference>
<feature type="region of interest" description="Disordered" evidence="1">
    <location>
        <begin position="80"/>
        <end position="106"/>
    </location>
</feature>
<dbReference type="GeneID" id="111471150"/>
<dbReference type="OrthoDB" id="1736708at2759"/>
<dbReference type="AlphaFoldDB" id="A0A6J1I5A7"/>
<dbReference type="KEGG" id="cmax:111471150"/>
<reference evidence="4" key="1">
    <citation type="submission" date="2025-08" db="UniProtKB">
        <authorList>
            <consortium name="RefSeq"/>
        </authorList>
    </citation>
    <scope>IDENTIFICATION</scope>
    <source>
        <tissue evidence="4">Young leaves</tissue>
    </source>
</reference>
<protein>
    <submittedName>
        <fullName evidence="4">Uncharacterized protein LOC111471150</fullName>
    </submittedName>
</protein>
<gene>
    <name evidence="4" type="primary">LOC111471150</name>
</gene>
<feature type="compositionally biased region" description="Basic residues" evidence="1">
    <location>
        <begin position="91"/>
        <end position="101"/>
    </location>
</feature>
<feature type="domain" description="Retrovirus-related Pol polyprotein from transposon TNT 1-94-like beta-barrel" evidence="2">
    <location>
        <begin position="131"/>
        <end position="174"/>
    </location>
</feature>
<sequence length="180" mass="20096">MGENGYIEKALCNNRSMGAALGKGQKEAREEGRKSSEESWDTIVVAISSSRGFDKLKFDEIRDVVLSESIRKQEIGNSSDSAFNVDQRGRNCTRPKRKHNHKFGDDDDSINSAEDVGDALILSVDSLIESWILDSGTSVHSSPNKELFWNFKSGNFDKVYLADNKDLEIKGKGDEEPDLY</sequence>
<evidence type="ECO:0000313" key="4">
    <source>
        <dbReference type="RefSeq" id="XP_022972612.1"/>
    </source>
</evidence>
<evidence type="ECO:0000313" key="3">
    <source>
        <dbReference type="Proteomes" id="UP000504608"/>
    </source>
</evidence>
<dbReference type="InterPro" id="IPR054722">
    <property type="entry name" value="PolX-like_BBD"/>
</dbReference>
<organism evidence="3 4">
    <name type="scientific">Cucurbita maxima</name>
    <name type="common">Pumpkin</name>
    <name type="synonym">Winter squash</name>
    <dbReference type="NCBI Taxonomy" id="3661"/>
    <lineage>
        <taxon>Eukaryota</taxon>
        <taxon>Viridiplantae</taxon>
        <taxon>Streptophyta</taxon>
        <taxon>Embryophyta</taxon>
        <taxon>Tracheophyta</taxon>
        <taxon>Spermatophyta</taxon>
        <taxon>Magnoliopsida</taxon>
        <taxon>eudicotyledons</taxon>
        <taxon>Gunneridae</taxon>
        <taxon>Pentapetalae</taxon>
        <taxon>rosids</taxon>
        <taxon>fabids</taxon>
        <taxon>Cucurbitales</taxon>
        <taxon>Cucurbitaceae</taxon>
        <taxon>Cucurbiteae</taxon>
        <taxon>Cucurbita</taxon>
    </lineage>
</organism>
<dbReference type="RefSeq" id="XP_022972612.1">
    <property type="nucleotide sequence ID" value="XM_023116844.1"/>
</dbReference>
<feature type="compositionally biased region" description="Basic and acidic residues" evidence="1">
    <location>
        <begin position="24"/>
        <end position="37"/>
    </location>
</feature>
<evidence type="ECO:0000256" key="1">
    <source>
        <dbReference type="SAM" id="MobiDB-lite"/>
    </source>
</evidence>
<accession>A0A6J1I5A7</accession>
<proteinExistence type="predicted"/>
<evidence type="ECO:0000259" key="2">
    <source>
        <dbReference type="Pfam" id="PF22936"/>
    </source>
</evidence>
<name>A0A6J1I5A7_CUCMA</name>
<dbReference type="Pfam" id="PF22936">
    <property type="entry name" value="Pol_BBD"/>
    <property type="match status" value="1"/>
</dbReference>
<keyword evidence="3" id="KW-1185">Reference proteome</keyword>